<proteinExistence type="predicted"/>
<name>Q0W594_METAR</name>
<evidence type="ECO:0000313" key="1">
    <source>
        <dbReference type="EMBL" id="CAJ36449.1"/>
    </source>
</evidence>
<dbReference type="KEGG" id="rci:RCIX1143"/>
<protein>
    <recommendedName>
        <fullName evidence="3">Polymer-forming cytoskeletal protein</fullName>
    </recommendedName>
</protein>
<accession>Q0W594</accession>
<dbReference type="EMBL" id="AM114193">
    <property type="protein sequence ID" value="CAJ36449.1"/>
    <property type="molecule type" value="Genomic_DNA"/>
</dbReference>
<dbReference type="InterPro" id="IPR011004">
    <property type="entry name" value="Trimer_LpxA-like_sf"/>
</dbReference>
<sequence length="143" mass="15596">MDRSSIRAHIESNTLIIGKNSNYIKPINYRVNLLAGMNSRLLEHVAIDGDLILSKGAQAMGDVKANNVILGPWTIIRGDLTVKGDLMALDHARVLGKVTCKGSAVIRPDVAFGELQSNGLIEYYGKKPAKKTRGKIVTKKVEK</sequence>
<organism evidence="1 2">
    <name type="scientific">Methanocella arvoryzae (strain DSM 22066 / NBRC 105507 / MRE50)</name>
    <dbReference type="NCBI Taxonomy" id="351160"/>
    <lineage>
        <taxon>Archaea</taxon>
        <taxon>Methanobacteriati</taxon>
        <taxon>Methanobacteriota</taxon>
        <taxon>Stenosarchaea group</taxon>
        <taxon>Methanomicrobia</taxon>
        <taxon>Methanocellales</taxon>
        <taxon>Methanocellaceae</taxon>
        <taxon>Methanocella</taxon>
    </lineage>
</organism>
<evidence type="ECO:0000313" key="2">
    <source>
        <dbReference type="Proteomes" id="UP000000663"/>
    </source>
</evidence>
<dbReference type="eggNOG" id="arCOG04381">
    <property type="taxonomic scope" value="Archaea"/>
</dbReference>
<dbReference type="Proteomes" id="UP000000663">
    <property type="component" value="Chromosome"/>
</dbReference>
<dbReference type="SUPFAM" id="SSF51161">
    <property type="entry name" value="Trimeric LpxA-like enzymes"/>
    <property type="match status" value="1"/>
</dbReference>
<dbReference type="AlphaFoldDB" id="Q0W594"/>
<evidence type="ECO:0008006" key="3">
    <source>
        <dbReference type="Google" id="ProtNLM"/>
    </source>
</evidence>
<keyword evidence="2" id="KW-1185">Reference proteome</keyword>
<reference evidence="1 2" key="1">
    <citation type="journal article" date="2006" name="Science">
        <title>Genome of rice cluster I archaea -- the key methane producers in the rice rhizosphere.</title>
        <authorList>
            <person name="Erkel C."/>
            <person name="Kube M."/>
            <person name="Reinhardt R."/>
            <person name="Liesack W."/>
        </authorList>
    </citation>
    <scope>NUCLEOTIDE SEQUENCE [LARGE SCALE GENOMIC DNA]</scope>
    <source>
        <strain evidence="2">DSM 22066 / NBRC 105507 / MRE50</strain>
    </source>
</reference>
<gene>
    <name evidence="1" type="ORF">RCIX1143</name>
</gene>